<dbReference type="GO" id="GO:0046872">
    <property type="term" value="F:metal ion binding"/>
    <property type="evidence" value="ECO:0007669"/>
    <property type="project" value="UniProtKB-KW"/>
</dbReference>
<proteinExistence type="predicted"/>
<dbReference type="PANTHER" id="PTHR30004:SF6">
    <property type="entry name" value="D-THREONATE 4-PHOSPHATE DEHYDROGENASE"/>
    <property type="match status" value="1"/>
</dbReference>
<dbReference type="EMBL" id="VSSQ01043048">
    <property type="protein sequence ID" value="MPM96696.1"/>
    <property type="molecule type" value="Genomic_DNA"/>
</dbReference>
<comment type="caution">
    <text evidence="4">The sequence shown here is derived from an EMBL/GenBank/DDBJ whole genome shotgun (WGS) entry which is preliminary data.</text>
</comment>
<name>A0A645E5B7_9ZZZZ</name>
<evidence type="ECO:0000256" key="1">
    <source>
        <dbReference type="ARBA" id="ARBA00022723"/>
    </source>
</evidence>
<dbReference type="PANTHER" id="PTHR30004">
    <property type="entry name" value="4-HYDROXYTHREONINE-4-PHOSPHATE DEHYDROGENASE"/>
    <property type="match status" value="1"/>
</dbReference>
<accession>A0A645E5B7</accession>
<dbReference type="EC" id="1.1.1.408" evidence="4"/>
<sequence>MLDVIHLAQQTLVKVGILSPRIAVAGLNPHAGENGLFGREEIEQIIPAIEAAKAEGLSVEGPVPPDTVFVRALKGAWDIIVVMYHDQGHIPLKMLAFDSGVNITVGLDVIRTSVDHGTAFDIADRLVASEQSMLEAISIGKKL</sequence>
<dbReference type="Gene3D" id="3.40.718.10">
    <property type="entry name" value="Isopropylmalate Dehydrogenase"/>
    <property type="match status" value="1"/>
</dbReference>
<reference evidence="4" key="1">
    <citation type="submission" date="2019-08" db="EMBL/GenBank/DDBJ databases">
        <authorList>
            <person name="Kucharzyk K."/>
            <person name="Murdoch R.W."/>
            <person name="Higgins S."/>
            <person name="Loffler F."/>
        </authorList>
    </citation>
    <scope>NUCLEOTIDE SEQUENCE</scope>
</reference>
<protein>
    <submittedName>
        <fullName evidence="4">D-threonate 4-phosphate dehydrogenase</fullName>
        <ecNumber evidence="4">1.1.1.408</ecNumber>
    </submittedName>
</protein>
<dbReference type="GO" id="GO:0051287">
    <property type="term" value="F:NAD binding"/>
    <property type="evidence" value="ECO:0007669"/>
    <property type="project" value="InterPro"/>
</dbReference>
<evidence type="ECO:0000256" key="3">
    <source>
        <dbReference type="ARBA" id="ARBA00023027"/>
    </source>
</evidence>
<dbReference type="Pfam" id="PF04166">
    <property type="entry name" value="PdxA"/>
    <property type="match status" value="1"/>
</dbReference>
<keyword evidence="1" id="KW-0479">Metal-binding</keyword>
<keyword evidence="2 4" id="KW-0560">Oxidoreductase</keyword>
<dbReference type="SUPFAM" id="SSF53659">
    <property type="entry name" value="Isocitrate/Isopropylmalate dehydrogenase-like"/>
    <property type="match status" value="1"/>
</dbReference>
<gene>
    <name evidence="4" type="primary">pdxA2_21</name>
    <name evidence="4" type="ORF">SDC9_143861</name>
</gene>
<organism evidence="4">
    <name type="scientific">bioreactor metagenome</name>
    <dbReference type="NCBI Taxonomy" id="1076179"/>
    <lineage>
        <taxon>unclassified sequences</taxon>
        <taxon>metagenomes</taxon>
        <taxon>ecological metagenomes</taxon>
    </lineage>
</organism>
<dbReference type="AlphaFoldDB" id="A0A645E5B7"/>
<evidence type="ECO:0000256" key="2">
    <source>
        <dbReference type="ARBA" id="ARBA00023002"/>
    </source>
</evidence>
<dbReference type="InterPro" id="IPR005255">
    <property type="entry name" value="PdxA_fam"/>
</dbReference>
<keyword evidence="3" id="KW-0520">NAD</keyword>
<evidence type="ECO:0000313" key="4">
    <source>
        <dbReference type="EMBL" id="MPM96696.1"/>
    </source>
</evidence>
<dbReference type="GO" id="GO:0016491">
    <property type="term" value="F:oxidoreductase activity"/>
    <property type="evidence" value="ECO:0007669"/>
    <property type="project" value="UniProtKB-KW"/>
</dbReference>